<evidence type="ECO:0000256" key="1">
    <source>
        <dbReference type="SAM" id="SignalP"/>
    </source>
</evidence>
<dbReference type="EMBL" id="JBHGVX010000004">
    <property type="protein sequence ID" value="KAL1796221.1"/>
    <property type="molecule type" value="Genomic_DNA"/>
</dbReference>
<dbReference type="Proteomes" id="UP001578633">
    <property type="component" value="Chromosome 4"/>
</dbReference>
<dbReference type="GeneID" id="96085083"/>
<comment type="caution">
    <text evidence="2">The sequence shown here is derived from an EMBL/GenBank/DDBJ whole genome shotgun (WGS) entry which is preliminary data.</text>
</comment>
<keyword evidence="3" id="KW-1185">Reference proteome</keyword>
<dbReference type="RefSeq" id="XP_069306805.1">
    <property type="nucleotide sequence ID" value="XM_069451649.1"/>
</dbReference>
<evidence type="ECO:0000313" key="3">
    <source>
        <dbReference type="Proteomes" id="UP001578633"/>
    </source>
</evidence>
<gene>
    <name evidence="2" type="ORF">ACET3X_004761</name>
</gene>
<feature type="signal peptide" evidence="1">
    <location>
        <begin position="1"/>
        <end position="17"/>
    </location>
</feature>
<accession>A0ABR3UL15</accession>
<protein>
    <submittedName>
        <fullName evidence="2">Uncharacterized protein</fullName>
    </submittedName>
</protein>
<keyword evidence="1" id="KW-0732">Signal</keyword>
<feature type="chain" id="PRO_5045241558" evidence="1">
    <location>
        <begin position="18"/>
        <end position="69"/>
    </location>
</feature>
<organism evidence="2 3">
    <name type="scientific">Alternaria dauci</name>
    <dbReference type="NCBI Taxonomy" id="48095"/>
    <lineage>
        <taxon>Eukaryota</taxon>
        <taxon>Fungi</taxon>
        <taxon>Dikarya</taxon>
        <taxon>Ascomycota</taxon>
        <taxon>Pezizomycotina</taxon>
        <taxon>Dothideomycetes</taxon>
        <taxon>Pleosporomycetidae</taxon>
        <taxon>Pleosporales</taxon>
        <taxon>Pleosporineae</taxon>
        <taxon>Pleosporaceae</taxon>
        <taxon>Alternaria</taxon>
        <taxon>Alternaria sect. Porri</taxon>
    </lineage>
</organism>
<reference evidence="2 3" key="1">
    <citation type="submission" date="2024-09" db="EMBL/GenBank/DDBJ databases">
        <title>T2T genomes of carrot and Alternaria dauci and their utility for understanding host-pathogen interaction during carrot leaf blight disease.</title>
        <authorList>
            <person name="Liu W."/>
            <person name="Xu S."/>
            <person name="Ou C."/>
            <person name="Liu X."/>
            <person name="Zhuang F."/>
            <person name="Deng X.W."/>
        </authorList>
    </citation>
    <scope>NUCLEOTIDE SEQUENCE [LARGE SCALE GENOMIC DNA]</scope>
    <source>
        <strain evidence="2 3">A2016</strain>
    </source>
</reference>
<name>A0ABR3UL15_9PLEO</name>
<sequence>MQLTALFVSLLVTMAVAAPVANPDPQITRPNCRLARDADPQVAVGVTLPKKHSWCRPQVHMSVCQGKHE</sequence>
<proteinExistence type="predicted"/>
<evidence type="ECO:0000313" key="2">
    <source>
        <dbReference type="EMBL" id="KAL1796221.1"/>
    </source>
</evidence>